<keyword evidence="2" id="KW-0964">Secreted</keyword>
<organism evidence="6 7">
    <name type="scientific">Dactylonectria macrodidyma</name>
    <dbReference type="NCBI Taxonomy" id="307937"/>
    <lineage>
        <taxon>Eukaryota</taxon>
        <taxon>Fungi</taxon>
        <taxon>Dikarya</taxon>
        <taxon>Ascomycota</taxon>
        <taxon>Pezizomycotina</taxon>
        <taxon>Sordariomycetes</taxon>
        <taxon>Hypocreomycetidae</taxon>
        <taxon>Hypocreales</taxon>
        <taxon>Nectriaceae</taxon>
        <taxon>Dactylonectria</taxon>
    </lineage>
</organism>
<keyword evidence="7" id="KW-1185">Reference proteome</keyword>
<dbReference type="AlphaFoldDB" id="A0A9P9FSZ6"/>
<evidence type="ECO:0000256" key="3">
    <source>
        <dbReference type="ARBA" id="ARBA00022729"/>
    </source>
</evidence>
<accession>A0A9P9FSZ6</accession>
<proteinExistence type="predicted"/>
<dbReference type="Proteomes" id="UP000738349">
    <property type="component" value="Unassembled WGS sequence"/>
</dbReference>
<comment type="subcellular location">
    <subcellularLocation>
        <location evidence="1">Secreted</location>
    </subcellularLocation>
</comment>
<dbReference type="InterPro" id="IPR032382">
    <property type="entry name" value="AltA1"/>
</dbReference>
<dbReference type="GO" id="GO:0005576">
    <property type="term" value="C:extracellular region"/>
    <property type="evidence" value="ECO:0007669"/>
    <property type="project" value="UniProtKB-SubCell"/>
</dbReference>
<dbReference type="Pfam" id="PF16541">
    <property type="entry name" value="AltA1"/>
    <property type="match status" value="1"/>
</dbReference>
<gene>
    <name evidence="6" type="ORF">EDB81DRAFT_623168</name>
</gene>
<evidence type="ECO:0000256" key="4">
    <source>
        <dbReference type="ARBA" id="ARBA00023157"/>
    </source>
</evidence>
<feature type="non-terminal residue" evidence="6">
    <location>
        <position position="159"/>
    </location>
</feature>
<evidence type="ECO:0000313" key="6">
    <source>
        <dbReference type="EMBL" id="KAH7171390.1"/>
    </source>
</evidence>
<protein>
    <recommendedName>
        <fullName evidence="5">AA1-like domain-containing protein</fullName>
    </recommendedName>
</protein>
<dbReference type="EMBL" id="JAGMUV010000002">
    <property type="protein sequence ID" value="KAH7171390.1"/>
    <property type="molecule type" value="Genomic_DNA"/>
</dbReference>
<keyword evidence="3" id="KW-0732">Signal</keyword>
<reference evidence="6" key="1">
    <citation type="journal article" date="2021" name="Nat. Commun.">
        <title>Genetic determinants of endophytism in the Arabidopsis root mycobiome.</title>
        <authorList>
            <person name="Mesny F."/>
            <person name="Miyauchi S."/>
            <person name="Thiergart T."/>
            <person name="Pickel B."/>
            <person name="Atanasova L."/>
            <person name="Karlsson M."/>
            <person name="Huettel B."/>
            <person name="Barry K.W."/>
            <person name="Haridas S."/>
            <person name="Chen C."/>
            <person name="Bauer D."/>
            <person name="Andreopoulos W."/>
            <person name="Pangilinan J."/>
            <person name="LaButti K."/>
            <person name="Riley R."/>
            <person name="Lipzen A."/>
            <person name="Clum A."/>
            <person name="Drula E."/>
            <person name="Henrissat B."/>
            <person name="Kohler A."/>
            <person name="Grigoriev I.V."/>
            <person name="Martin F.M."/>
            <person name="Hacquard S."/>
        </authorList>
    </citation>
    <scope>NUCLEOTIDE SEQUENCE</scope>
    <source>
        <strain evidence="6">MPI-CAGE-AT-0147</strain>
    </source>
</reference>
<feature type="non-terminal residue" evidence="6">
    <location>
        <position position="1"/>
    </location>
</feature>
<dbReference type="OrthoDB" id="3539798at2759"/>
<evidence type="ECO:0000256" key="1">
    <source>
        <dbReference type="ARBA" id="ARBA00004613"/>
    </source>
</evidence>
<keyword evidence="4" id="KW-1015">Disulfide bond</keyword>
<evidence type="ECO:0000259" key="5">
    <source>
        <dbReference type="Pfam" id="PF16541"/>
    </source>
</evidence>
<name>A0A9P9FSZ6_9HYPO</name>
<sequence length="159" mass="17330">APAESCMSKGTKATSWKVHDFTYEAAHAYSSPTKSTYWSKATFSLENPVLSYKAKCKATSRSKDYLNGKATYTCTSKTGDEATFTFDRKSGKLAINQTWSCAAEGGYFTAKGSKALKLDCEDSVYKTQDKGKSTKTSHRVTTCKPLTVKVPITDLSAVL</sequence>
<evidence type="ECO:0000256" key="2">
    <source>
        <dbReference type="ARBA" id="ARBA00022525"/>
    </source>
</evidence>
<comment type="caution">
    <text evidence="6">The sequence shown here is derived from an EMBL/GenBank/DDBJ whole genome shotgun (WGS) entry which is preliminary data.</text>
</comment>
<feature type="domain" description="AA1-like" evidence="5">
    <location>
        <begin position="19"/>
        <end position="130"/>
    </location>
</feature>
<evidence type="ECO:0000313" key="7">
    <source>
        <dbReference type="Proteomes" id="UP000738349"/>
    </source>
</evidence>